<sequence>MQRLKGKKKDGLRAVRLRILRDLKKYRLAVPAFLLYAALATLLLGTICPLSALTGFPCPGCGSTRALLLVLTGRWRAAFFYNPCIYLWMLLAAYVGWQRYVRGKRAAGALPAAAGIAVLMILIYLYRLAAEFPGSPPMNYREENVLAHFWPAYGEWMRRLFL</sequence>
<dbReference type="AlphaFoldDB" id="A0A9D1YNY4"/>
<evidence type="ECO:0000313" key="2">
    <source>
        <dbReference type="EMBL" id="HIY60223.1"/>
    </source>
</evidence>
<feature type="transmembrane region" description="Helical" evidence="1">
    <location>
        <begin position="26"/>
        <end position="47"/>
    </location>
</feature>
<organism evidence="2 3">
    <name type="scientific">Candidatus Eisenbergiella pullistercoris</name>
    <dbReference type="NCBI Taxonomy" id="2838555"/>
    <lineage>
        <taxon>Bacteria</taxon>
        <taxon>Bacillati</taxon>
        <taxon>Bacillota</taxon>
        <taxon>Clostridia</taxon>
        <taxon>Lachnospirales</taxon>
        <taxon>Lachnospiraceae</taxon>
        <taxon>Eisenbergiella</taxon>
    </lineage>
</organism>
<keyword evidence="1" id="KW-1133">Transmembrane helix</keyword>
<feature type="transmembrane region" description="Helical" evidence="1">
    <location>
        <begin position="78"/>
        <end position="97"/>
    </location>
</feature>
<accession>A0A9D1YNY4</accession>
<proteinExistence type="predicted"/>
<evidence type="ECO:0000313" key="3">
    <source>
        <dbReference type="Proteomes" id="UP000824007"/>
    </source>
</evidence>
<dbReference type="Pfam" id="PF10825">
    <property type="entry name" value="DUF2752"/>
    <property type="match status" value="1"/>
</dbReference>
<evidence type="ECO:0000256" key="1">
    <source>
        <dbReference type="SAM" id="Phobius"/>
    </source>
</evidence>
<gene>
    <name evidence="2" type="ORF">H9831_06020</name>
</gene>
<protein>
    <submittedName>
        <fullName evidence="2">DUF2752 domain-containing protein</fullName>
    </submittedName>
</protein>
<comment type="caution">
    <text evidence="2">The sequence shown here is derived from an EMBL/GenBank/DDBJ whole genome shotgun (WGS) entry which is preliminary data.</text>
</comment>
<keyword evidence="1" id="KW-0812">Transmembrane</keyword>
<dbReference type="InterPro" id="IPR021215">
    <property type="entry name" value="DUF2752"/>
</dbReference>
<reference evidence="2" key="1">
    <citation type="journal article" date="2021" name="PeerJ">
        <title>Extensive microbial diversity within the chicken gut microbiome revealed by metagenomics and culture.</title>
        <authorList>
            <person name="Gilroy R."/>
            <person name="Ravi A."/>
            <person name="Getino M."/>
            <person name="Pursley I."/>
            <person name="Horton D.L."/>
            <person name="Alikhan N.F."/>
            <person name="Baker D."/>
            <person name="Gharbi K."/>
            <person name="Hall N."/>
            <person name="Watson M."/>
            <person name="Adriaenssens E.M."/>
            <person name="Foster-Nyarko E."/>
            <person name="Jarju S."/>
            <person name="Secka A."/>
            <person name="Antonio M."/>
            <person name="Oren A."/>
            <person name="Chaudhuri R.R."/>
            <person name="La Ragione R."/>
            <person name="Hildebrand F."/>
            <person name="Pallen M.J."/>
        </authorList>
    </citation>
    <scope>NUCLEOTIDE SEQUENCE</scope>
    <source>
        <strain evidence="2">ChiSxjej3B15-24422</strain>
    </source>
</reference>
<dbReference type="Proteomes" id="UP000824007">
    <property type="component" value="Unassembled WGS sequence"/>
</dbReference>
<dbReference type="EMBL" id="DXDD01000077">
    <property type="protein sequence ID" value="HIY60223.1"/>
    <property type="molecule type" value="Genomic_DNA"/>
</dbReference>
<reference evidence="2" key="2">
    <citation type="submission" date="2021-04" db="EMBL/GenBank/DDBJ databases">
        <authorList>
            <person name="Gilroy R."/>
        </authorList>
    </citation>
    <scope>NUCLEOTIDE SEQUENCE</scope>
    <source>
        <strain evidence="2">ChiSxjej3B15-24422</strain>
    </source>
</reference>
<feature type="transmembrane region" description="Helical" evidence="1">
    <location>
        <begin position="109"/>
        <end position="129"/>
    </location>
</feature>
<name>A0A9D1YNY4_9FIRM</name>
<keyword evidence="1" id="KW-0472">Membrane</keyword>